<dbReference type="EMBL" id="JAGIOF010000001">
    <property type="protein sequence ID" value="MBP2385607.1"/>
    <property type="molecule type" value="Genomic_DNA"/>
</dbReference>
<proteinExistence type="predicted"/>
<evidence type="ECO:0000313" key="1">
    <source>
        <dbReference type="EMBL" id="MBP2385607.1"/>
    </source>
</evidence>
<accession>A0ABS4XAV7</accession>
<dbReference type="Proteomes" id="UP001296993">
    <property type="component" value="Unassembled WGS sequence"/>
</dbReference>
<evidence type="ECO:0000313" key="2">
    <source>
        <dbReference type="Proteomes" id="UP001296993"/>
    </source>
</evidence>
<comment type="caution">
    <text evidence="1">The sequence shown here is derived from an EMBL/GenBank/DDBJ whole genome shotgun (WGS) entry which is preliminary data.</text>
</comment>
<organism evidence="1 2">
    <name type="scientific">Paeniglutamicibacter kerguelensis</name>
    <dbReference type="NCBI Taxonomy" id="254788"/>
    <lineage>
        <taxon>Bacteria</taxon>
        <taxon>Bacillati</taxon>
        <taxon>Actinomycetota</taxon>
        <taxon>Actinomycetes</taxon>
        <taxon>Micrococcales</taxon>
        <taxon>Micrococcaceae</taxon>
        <taxon>Paeniglutamicibacter</taxon>
    </lineage>
</organism>
<name>A0ABS4XAV7_9MICC</name>
<keyword evidence="2" id="KW-1185">Reference proteome</keyword>
<evidence type="ECO:0008006" key="3">
    <source>
        <dbReference type="Google" id="ProtNLM"/>
    </source>
</evidence>
<reference evidence="1 2" key="1">
    <citation type="submission" date="2021-03" db="EMBL/GenBank/DDBJ databases">
        <title>Sequencing the genomes of 1000 actinobacteria strains.</title>
        <authorList>
            <person name="Klenk H.-P."/>
        </authorList>
    </citation>
    <scope>NUCLEOTIDE SEQUENCE [LARGE SCALE GENOMIC DNA]</scope>
    <source>
        <strain evidence="1 2">DSM 15797</strain>
    </source>
</reference>
<sequence length="301" mass="33076">MIVKIKDLKRILRRLESKVGRDLSNASEAGATLLRGQPANVIGLVYPDGKSVNVLVEKGENFRALDLVAVGLSPTSFVIQLEVVAETSTWIQFYGKIPEGTEEFEFKAKRGQRYVPVTDGTAGALGPGHLHGYRSWKRGAHWLAEFRSQKIIFVLKPDVNPVSVLGVSTGLGQISLKLGYSTAQETSLPNITLRARKHGKEIVVPVRSDAGQGLCIIDGASVAESVRGFPVGKFTWDLFANGERLQIGQTDIVNPRAVYRFGWIIAPSGTHCVKLRPYWTLDRKLSLEMKLTADLSALRIQ</sequence>
<protein>
    <recommendedName>
        <fullName evidence="3">DUF4432 family protein</fullName>
    </recommendedName>
</protein>
<dbReference type="RefSeq" id="WP_209996474.1">
    <property type="nucleotide sequence ID" value="NZ_BAAAJY010000007.1"/>
</dbReference>
<gene>
    <name evidence="1" type="ORF">JOF47_001118</name>
</gene>